<dbReference type="AlphaFoldDB" id="A0A371I1N6"/>
<dbReference type="InterPro" id="IPR000477">
    <property type="entry name" value="RT_dom"/>
</dbReference>
<keyword evidence="3" id="KW-1185">Reference proteome</keyword>
<comment type="caution">
    <text evidence="2">The sequence shown here is derived from an EMBL/GenBank/DDBJ whole genome shotgun (WGS) entry which is preliminary data.</text>
</comment>
<proteinExistence type="predicted"/>
<protein>
    <submittedName>
        <fullName evidence="2">Retrovirus-related Pol polyprotein from transposon 17.6</fullName>
    </submittedName>
</protein>
<evidence type="ECO:0000259" key="1">
    <source>
        <dbReference type="Pfam" id="PF00078"/>
    </source>
</evidence>
<sequence length="270" mass="31624">MPSLKHKLVVENPKNVSFKYASHDLVCLPLSQLDNILGMDWLLTDVTLELAELKKLLKEILKKQFGTPVLLMKKGGSIRWCVDYHHLNKTLRLGYHQIRVNSKDVLKTTFRIRYGHYEYLVMPFGMTNAPGVFMNYMNKIFHPYLDSFIIMFIDDILGRACEAPESCVARGIAINPSKIEVLLEWETPKFLSKIRSFLRLVGYYIRFIEGFSKLALSLTRLTRKRQVFVWDFECENSFLELKKRLTSALVLLFPHLDEPFVVYCMHPRWV</sequence>
<dbReference type="EMBL" id="QJKJ01001176">
    <property type="protein sequence ID" value="RDY08946.1"/>
    <property type="molecule type" value="Genomic_DNA"/>
</dbReference>
<dbReference type="PANTHER" id="PTHR24559:SF444">
    <property type="entry name" value="REVERSE TRANSCRIPTASE DOMAIN-CONTAINING PROTEIN"/>
    <property type="match status" value="1"/>
</dbReference>
<dbReference type="InterPro" id="IPR043128">
    <property type="entry name" value="Rev_trsase/Diguanyl_cyclase"/>
</dbReference>
<dbReference type="Pfam" id="PF00078">
    <property type="entry name" value="RVT_1"/>
    <property type="match status" value="1"/>
</dbReference>
<dbReference type="Proteomes" id="UP000257109">
    <property type="component" value="Unassembled WGS sequence"/>
</dbReference>
<dbReference type="Gene3D" id="3.10.10.10">
    <property type="entry name" value="HIV Type 1 Reverse Transcriptase, subunit A, domain 1"/>
    <property type="match status" value="1"/>
</dbReference>
<dbReference type="PANTHER" id="PTHR24559">
    <property type="entry name" value="TRANSPOSON TY3-I GAG-POL POLYPROTEIN"/>
    <property type="match status" value="1"/>
</dbReference>
<dbReference type="SUPFAM" id="SSF56672">
    <property type="entry name" value="DNA/RNA polymerases"/>
    <property type="match status" value="1"/>
</dbReference>
<evidence type="ECO:0000313" key="3">
    <source>
        <dbReference type="Proteomes" id="UP000257109"/>
    </source>
</evidence>
<dbReference type="Pfam" id="PF08284">
    <property type="entry name" value="RVP_2"/>
    <property type="match status" value="1"/>
</dbReference>
<dbReference type="CDD" id="cd01647">
    <property type="entry name" value="RT_LTR"/>
    <property type="match status" value="1"/>
</dbReference>
<dbReference type="InterPro" id="IPR043502">
    <property type="entry name" value="DNA/RNA_pol_sf"/>
</dbReference>
<dbReference type="FunFam" id="3.30.70.270:FF:000063">
    <property type="entry name" value="Zinc knuckle domaincontaining protein"/>
    <property type="match status" value="1"/>
</dbReference>
<feature type="domain" description="Reverse transcriptase" evidence="1">
    <location>
        <begin position="91"/>
        <end position="157"/>
    </location>
</feature>
<feature type="non-terminal residue" evidence="2">
    <location>
        <position position="1"/>
    </location>
</feature>
<gene>
    <name evidence="2" type="primary">pol</name>
    <name evidence="2" type="ORF">CR513_06766</name>
</gene>
<dbReference type="OrthoDB" id="1701144at2759"/>
<evidence type="ECO:0000313" key="2">
    <source>
        <dbReference type="EMBL" id="RDY08946.1"/>
    </source>
</evidence>
<accession>A0A371I1N6</accession>
<dbReference type="Gene3D" id="3.30.70.270">
    <property type="match status" value="1"/>
</dbReference>
<organism evidence="2 3">
    <name type="scientific">Mucuna pruriens</name>
    <name type="common">Velvet bean</name>
    <name type="synonym">Dolichos pruriens</name>
    <dbReference type="NCBI Taxonomy" id="157652"/>
    <lineage>
        <taxon>Eukaryota</taxon>
        <taxon>Viridiplantae</taxon>
        <taxon>Streptophyta</taxon>
        <taxon>Embryophyta</taxon>
        <taxon>Tracheophyta</taxon>
        <taxon>Spermatophyta</taxon>
        <taxon>Magnoliopsida</taxon>
        <taxon>eudicotyledons</taxon>
        <taxon>Gunneridae</taxon>
        <taxon>Pentapetalae</taxon>
        <taxon>rosids</taxon>
        <taxon>fabids</taxon>
        <taxon>Fabales</taxon>
        <taxon>Fabaceae</taxon>
        <taxon>Papilionoideae</taxon>
        <taxon>50 kb inversion clade</taxon>
        <taxon>NPAAA clade</taxon>
        <taxon>indigoferoid/millettioid clade</taxon>
        <taxon>Phaseoleae</taxon>
        <taxon>Mucuna</taxon>
    </lineage>
</organism>
<name>A0A371I1N6_MUCPR</name>
<reference evidence="2" key="1">
    <citation type="submission" date="2018-05" db="EMBL/GenBank/DDBJ databases">
        <title>Draft genome of Mucuna pruriens seed.</title>
        <authorList>
            <person name="Nnadi N.E."/>
            <person name="Vos R."/>
            <person name="Hasami M.H."/>
            <person name="Devisetty U.K."/>
            <person name="Aguiy J.C."/>
        </authorList>
    </citation>
    <scope>NUCLEOTIDE SEQUENCE [LARGE SCALE GENOMIC DNA]</scope>
    <source>
        <strain evidence="2">JCA_2017</strain>
    </source>
</reference>
<dbReference type="InterPro" id="IPR053134">
    <property type="entry name" value="RNA-dir_DNA_polymerase"/>
</dbReference>